<dbReference type="EMBL" id="MT143681">
    <property type="protein sequence ID" value="QJB00115.1"/>
    <property type="molecule type" value="Genomic_DNA"/>
</dbReference>
<name>A0A6M3M2M7_9ZZZZ</name>
<reference evidence="1" key="1">
    <citation type="submission" date="2020-03" db="EMBL/GenBank/DDBJ databases">
        <title>The deep terrestrial virosphere.</title>
        <authorList>
            <person name="Holmfeldt K."/>
            <person name="Nilsson E."/>
            <person name="Simone D."/>
            <person name="Lopez-Fernandez M."/>
            <person name="Wu X."/>
            <person name="de Brujin I."/>
            <person name="Lundin D."/>
            <person name="Andersson A."/>
            <person name="Bertilsson S."/>
            <person name="Dopson M."/>
        </authorList>
    </citation>
    <scope>NUCLEOTIDE SEQUENCE</scope>
    <source>
        <strain evidence="1">MM171A00692</strain>
    </source>
</reference>
<protein>
    <submittedName>
        <fullName evidence="1">Uncharacterized protein</fullName>
    </submittedName>
</protein>
<proteinExistence type="predicted"/>
<gene>
    <name evidence="1" type="ORF">MM171A00692_0020</name>
</gene>
<organism evidence="1">
    <name type="scientific">viral metagenome</name>
    <dbReference type="NCBI Taxonomy" id="1070528"/>
    <lineage>
        <taxon>unclassified sequences</taxon>
        <taxon>metagenomes</taxon>
        <taxon>organismal metagenomes</taxon>
    </lineage>
</organism>
<sequence length="61" mass="7051">MKYRVHRLDVNRARDEDRLEQYLNILKGEVIAIIPNIVAGSTRFLLIVEKKDEKDEGGSQP</sequence>
<evidence type="ECO:0000313" key="1">
    <source>
        <dbReference type="EMBL" id="QJB00115.1"/>
    </source>
</evidence>
<dbReference type="AlphaFoldDB" id="A0A6M3M2M7"/>
<accession>A0A6M3M2M7</accession>